<dbReference type="KEGG" id="bmei:Spa11_39320"/>
<sequence>MLIGESKQKNFNYTYHLTLTFPRSMGHVR</sequence>
<evidence type="ECO:0000313" key="2">
    <source>
        <dbReference type="Proteomes" id="UP000316426"/>
    </source>
</evidence>
<name>A0A518KD34_9BACT</name>
<dbReference type="AlphaFoldDB" id="A0A518KD34"/>
<protein>
    <submittedName>
        <fullName evidence="1">Uncharacterized protein</fullName>
    </submittedName>
</protein>
<proteinExistence type="predicted"/>
<reference evidence="1 2" key="1">
    <citation type="submission" date="2019-02" db="EMBL/GenBank/DDBJ databases">
        <title>Deep-cultivation of Planctomycetes and their phenomic and genomic characterization uncovers novel biology.</title>
        <authorList>
            <person name="Wiegand S."/>
            <person name="Jogler M."/>
            <person name="Boedeker C."/>
            <person name="Pinto D."/>
            <person name="Vollmers J."/>
            <person name="Rivas-Marin E."/>
            <person name="Kohn T."/>
            <person name="Peeters S.H."/>
            <person name="Heuer A."/>
            <person name="Rast P."/>
            <person name="Oberbeckmann S."/>
            <person name="Bunk B."/>
            <person name="Jeske O."/>
            <person name="Meyerdierks A."/>
            <person name="Storesund J.E."/>
            <person name="Kallscheuer N."/>
            <person name="Luecker S."/>
            <person name="Lage O.M."/>
            <person name="Pohl T."/>
            <person name="Merkel B.J."/>
            <person name="Hornburger P."/>
            <person name="Mueller R.-W."/>
            <person name="Bruemmer F."/>
            <person name="Labrenz M."/>
            <person name="Spormann A.M."/>
            <person name="Op den Camp H."/>
            <person name="Overmann J."/>
            <person name="Amann R."/>
            <person name="Jetten M.S.M."/>
            <person name="Mascher T."/>
            <person name="Medema M.H."/>
            <person name="Devos D.P."/>
            <person name="Kaster A.-K."/>
            <person name="Ovreas L."/>
            <person name="Rohde M."/>
            <person name="Galperin M.Y."/>
            <person name="Jogler C."/>
        </authorList>
    </citation>
    <scope>NUCLEOTIDE SEQUENCE [LARGE SCALE GENOMIC DNA]</scope>
    <source>
        <strain evidence="1 2">Spa11</strain>
    </source>
</reference>
<keyword evidence="2" id="KW-1185">Reference proteome</keyword>
<evidence type="ECO:0000313" key="1">
    <source>
        <dbReference type="EMBL" id="QDV75711.1"/>
    </source>
</evidence>
<gene>
    <name evidence="1" type="ORF">Spa11_39320</name>
</gene>
<accession>A0A518KD34</accession>
<dbReference type="Proteomes" id="UP000316426">
    <property type="component" value="Chromosome"/>
</dbReference>
<organism evidence="1 2">
    <name type="scientific">Botrimarina mediterranea</name>
    <dbReference type="NCBI Taxonomy" id="2528022"/>
    <lineage>
        <taxon>Bacteria</taxon>
        <taxon>Pseudomonadati</taxon>
        <taxon>Planctomycetota</taxon>
        <taxon>Planctomycetia</taxon>
        <taxon>Pirellulales</taxon>
        <taxon>Lacipirellulaceae</taxon>
        <taxon>Botrimarina</taxon>
    </lineage>
</organism>
<dbReference type="EMBL" id="CP036349">
    <property type="protein sequence ID" value="QDV75711.1"/>
    <property type="molecule type" value="Genomic_DNA"/>
</dbReference>